<evidence type="ECO:0000313" key="2">
    <source>
        <dbReference type="Proteomes" id="UP000799755"/>
    </source>
</evidence>
<dbReference type="Proteomes" id="UP000799755">
    <property type="component" value="Unassembled WGS sequence"/>
</dbReference>
<comment type="caution">
    <text evidence="1">The sequence shown here is derived from an EMBL/GenBank/DDBJ whole genome shotgun (WGS) entry which is preliminary data.</text>
</comment>
<evidence type="ECO:0000313" key="1">
    <source>
        <dbReference type="EMBL" id="KAF2473186.1"/>
    </source>
</evidence>
<name>A0ACB6R216_9PLEO</name>
<organism evidence="1 2">
    <name type="scientific">Lindgomyces ingoldianus</name>
    <dbReference type="NCBI Taxonomy" id="673940"/>
    <lineage>
        <taxon>Eukaryota</taxon>
        <taxon>Fungi</taxon>
        <taxon>Dikarya</taxon>
        <taxon>Ascomycota</taxon>
        <taxon>Pezizomycotina</taxon>
        <taxon>Dothideomycetes</taxon>
        <taxon>Pleosporomycetidae</taxon>
        <taxon>Pleosporales</taxon>
        <taxon>Lindgomycetaceae</taxon>
        <taxon>Lindgomyces</taxon>
    </lineage>
</organism>
<sequence>MKFLVQSFSVFVFVFRIVLAYNFPYEDIQLKDTDVINNTDIAFGKPSPSRPSVSTKRCKIFPGDADWPSPKKWNDFNLTLGGALIKGFPPAAACYPGPNYDEARCAYVRKNSGSSLFVMEDPTIPGGQWQTGNSCPLPAVPTPGLNLTLANYTCNLNGFPSYVVRATTIKHVQAAINLARNKNIRLVIKNTGHDFLGRNTGGGSLQVWMHQMKQFEYLPSFTMGKYHGQAARVGASLQTFDLISYMEKYNITMVIPGGSTIAVYGGYAQGGGHGLLTSRFGLGADQILSLEVVTADGRFVHADPDTNQDLFWAIRGGGGSTFGIVTSAVVKVYPAIPVSQSSFNFQTGPIFGNATNTVSVPDKTFWEGIKVYFSHMTRICDAKGIGWNYINTIPPINAPGLNRSRTFNFVNQITLPGFNAGEAKEFIAPLIRDLNAIGINLTNPQPKFSISVARHVSRPPGDGTGNGRYGSRLFPRSSLEDPESDSFLATMVAIRSFVEEGGYAFHSVDFTPTKEIAGYPGSNSAVNPAFREGILHATGFDTGSYGPDASPAQQIANHKRLNEYIEKWREASPGAGAYMNEADTEEPDFQQSFYGYNYDRLLRIKRKVDPWGVFYAVTAVGSDEWIVEGTQGLPTQQGRLCRVDE</sequence>
<reference evidence="1" key="1">
    <citation type="journal article" date="2020" name="Stud. Mycol.">
        <title>101 Dothideomycetes genomes: a test case for predicting lifestyles and emergence of pathogens.</title>
        <authorList>
            <person name="Haridas S."/>
            <person name="Albert R."/>
            <person name="Binder M."/>
            <person name="Bloem J."/>
            <person name="Labutti K."/>
            <person name="Salamov A."/>
            <person name="Andreopoulos B."/>
            <person name="Baker S."/>
            <person name="Barry K."/>
            <person name="Bills G."/>
            <person name="Bluhm B."/>
            <person name="Cannon C."/>
            <person name="Castanera R."/>
            <person name="Culley D."/>
            <person name="Daum C."/>
            <person name="Ezra D."/>
            <person name="Gonzalez J."/>
            <person name="Henrissat B."/>
            <person name="Kuo A."/>
            <person name="Liang C."/>
            <person name="Lipzen A."/>
            <person name="Lutzoni F."/>
            <person name="Magnuson J."/>
            <person name="Mondo S."/>
            <person name="Nolan M."/>
            <person name="Ohm R."/>
            <person name="Pangilinan J."/>
            <person name="Park H.-J."/>
            <person name="Ramirez L."/>
            <person name="Alfaro M."/>
            <person name="Sun H."/>
            <person name="Tritt A."/>
            <person name="Yoshinaga Y."/>
            <person name="Zwiers L.-H."/>
            <person name="Turgeon B."/>
            <person name="Goodwin S."/>
            <person name="Spatafora J."/>
            <person name="Crous P."/>
            <person name="Grigoriev I."/>
        </authorList>
    </citation>
    <scope>NUCLEOTIDE SEQUENCE</scope>
    <source>
        <strain evidence="1">ATCC 200398</strain>
    </source>
</reference>
<keyword evidence="2" id="KW-1185">Reference proteome</keyword>
<proteinExistence type="predicted"/>
<gene>
    <name evidence="1" type="ORF">BDR25DRAFT_323783</name>
</gene>
<accession>A0ACB6R216</accession>
<dbReference type="EMBL" id="MU003500">
    <property type="protein sequence ID" value="KAF2473186.1"/>
    <property type="molecule type" value="Genomic_DNA"/>
</dbReference>
<protein>
    <submittedName>
        <fullName evidence="1">FAD/FMN-containing isoamyl alcohol oxidase-like protein MreA</fullName>
    </submittedName>
</protein>